<dbReference type="EMBL" id="VSRR010007518">
    <property type="protein sequence ID" value="MPC47048.1"/>
    <property type="molecule type" value="Genomic_DNA"/>
</dbReference>
<evidence type="ECO:0000313" key="3">
    <source>
        <dbReference type="Proteomes" id="UP000324222"/>
    </source>
</evidence>
<dbReference type="AlphaFoldDB" id="A0A5B7FQ50"/>
<gene>
    <name evidence="2" type="ORF">E2C01_040782</name>
</gene>
<evidence type="ECO:0000313" key="2">
    <source>
        <dbReference type="EMBL" id="MPC47048.1"/>
    </source>
</evidence>
<feature type="region of interest" description="Disordered" evidence="1">
    <location>
        <begin position="58"/>
        <end position="82"/>
    </location>
</feature>
<protein>
    <submittedName>
        <fullName evidence="2">Uncharacterized protein</fullName>
    </submittedName>
</protein>
<proteinExistence type="predicted"/>
<keyword evidence="3" id="KW-1185">Reference proteome</keyword>
<evidence type="ECO:0000256" key="1">
    <source>
        <dbReference type="SAM" id="MobiDB-lite"/>
    </source>
</evidence>
<reference evidence="2 3" key="1">
    <citation type="submission" date="2019-05" db="EMBL/GenBank/DDBJ databases">
        <title>Another draft genome of Portunus trituberculatus and its Hox gene families provides insights of decapod evolution.</title>
        <authorList>
            <person name="Jeong J.-H."/>
            <person name="Song I."/>
            <person name="Kim S."/>
            <person name="Choi T."/>
            <person name="Kim D."/>
            <person name="Ryu S."/>
            <person name="Kim W."/>
        </authorList>
    </citation>
    <scope>NUCLEOTIDE SEQUENCE [LARGE SCALE GENOMIC DNA]</scope>
    <source>
        <tissue evidence="2">Muscle</tissue>
    </source>
</reference>
<accession>A0A5B7FQ50</accession>
<name>A0A5B7FQ50_PORTR</name>
<comment type="caution">
    <text evidence="2">The sequence shown here is derived from an EMBL/GenBank/DDBJ whole genome shotgun (WGS) entry which is preliminary data.</text>
</comment>
<organism evidence="2 3">
    <name type="scientific">Portunus trituberculatus</name>
    <name type="common">Swimming crab</name>
    <name type="synonym">Neptunus trituberculatus</name>
    <dbReference type="NCBI Taxonomy" id="210409"/>
    <lineage>
        <taxon>Eukaryota</taxon>
        <taxon>Metazoa</taxon>
        <taxon>Ecdysozoa</taxon>
        <taxon>Arthropoda</taxon>
        <taxon>Crustacea</taxon>
        <taxon>Multicrustacea</taxon>
        <taxon>Malacostraca</taxon>
        <taxon>Eumalacostraca</taxon>
        <taxon>Eucarida</taxon>
        <taxon>Decapoda</taxon>
        <taxon>Pleocyemata</taxon>
        <taxon>Brachyura</taxon>
        <taxon>Eubrachyura</taxon>
        <taxon>Portunoidea</taxon>
        <taxon>Portunidae</taxon>
        <taxon>Portuninae</taxon>
        <taxon>Portunus</taxon>
    </lineage>
</organism>
<sequence length="82" mass="9288">MRFHDTILKSTCLHRHWDEPFHTVRIRPRPLGATRVTLPPSCAAIEFHLPTLVLGRTLSPRQGPPHTLRCKESGAATSLRRS</sequence>
<dbReference type="Proteomes" id="UP000324222">
    <property type="component" value="Unassembled WGS sequence"/>
</dbReference>